<evidence type="ECO:0000256" key="1">
    <source>
        <dbReference type="SAM" id="SignalP"/>
    </source>
</evidence>
<dbReference type="EMBL" id="JBHSNA010000001">
    <property type="protein sequence ID" value="MFC5564839.1"/>
    <property type="molecule type" value="Genomic_DNA"/>
</dbReference>
<evidence type="ECO:0008006" key="4">
    <source>
        <dbReference type="Google" id="ProtNLM"/>
    </source>
</evidence>
<keyword evidence="1" id="KW-0732">Signal</keyword>
<keyword evidence="3" id="KW-1185">Reference proteome</keyword>
<evidence type="ECO:0000313" key="3">
    <source>
        <dbReference type="Proteomes" id="UP001596056"/>
    </source>
</evidence>
<feature type="chain" id="PRO_5045260062" description="VPLPA-CTERM sorting domain-containing protein" evidence="1">
    <location>
        <begin position="21"/>
        <end position="245"/>
    </location>
</feature>
<name>A0ABW0S7D8_9RHOB</name>
<dbReference type="Proteomes" id="UP001596056">
    <property type="component" value="Unassembled WGS sequence"/>
</dbReference>
<sequence length="245" mass="26088">MARLGPILAALLVAPAVGQAATVTITFDELGDFDYQPTGGKVGNVRYEDQNRYRYDHIAPYLVLGDDGFSAGTVFVADPGTAFTPVSIDLRGYNNTIRAPCPGCDEKEREQLADLCVRAETCPGGEPYDFGYLLLTGYRDGVAVAVAELGAGLAEYDDTYVFGDEFTQLSALRVRLLLQPVGGLPADGYAYQCGEYFFIGCIGGRVDDFTVVTDVAPAPVPLPGGLPLYAAALGAGALALRRQRR</sequence>
<gene>
    <name evidence="2" type="ORF">ACFPOC_00190</name>
</gene>
<protein>
    <recommendedName>
        <fullName evidence="4">VPLPA-CTERM sorting domain-containing protein</fullName>
    </recommendedName>
</protein>
<reference evidence="3" key="1">
    <citation type="journal article" date="2019" name="Int. J. Syst. Evol. Microbiol.">
        <title>The Global Catalogue of Microorganisms (GCM) 10K type strain sequencing project: providing services to taxonomists for standard genome sequencing and annotation.</title>
        <authorList>
            <consortium name="The Broad Institute Genomics Platform"/>
            <consortium name="The Broad Institute Genome Sequencing Center for Infectious Disease"/>
            <person name="Wu L."/>
            <person name="Ma J."/>
        </authorList>
    </citation>
    <scope>NUCLEOTIDE SEQUENCE [LARGE SCALE GENOMIC DNA]</scope>
    <source>
        <strain evidence="3">KACC 11588</strain>
    </source>
</reference>
<dbReference type="RefSeq" id="WP_209837373.1">
    <property type="nucleotide sequence ID" value="NZ_JAGGJP010000001.1"/>
</dbReference>
<accession>A0ABW0S7D8</accession>
<feature type="signal peptide" evidence="1">
    <location>
        <begin position="1"/>
        <end position="20"/>
    </location>
</feature>
<organism evidence="2 3">
    <name type="scientific">Rubellimicrobium aerolatum</name>
    <dbReference type="NCBI Taxonomy" id="490979"/>
    <lineage>
        <taxon>Bacteria</taxon>
        <taxon>Pseudomonadati</taxon>
        <taxon>Pseudomonadota</taxon>
        <taxon>Alphaproteobacteria</taxon>
        <taxon>Rhodobacterales</taxon>
        <taxon>Roseobacteraceae</taxon>
        <taxon>Rubellimicrobium</taxon>
    </lineage>
</organism>
<comment type="caution">
    <text evidence="2">The sequence shown here is derived from an EMBL/GenBank/DDBJ whole genome shotgun (WGS) entry which is preliminary data.</text>
</comment>
<evidence type="ECO:0000313" key="2">
    <source>
        <dbReference type="EMBL" id="MFC5564839.1"/>
    </source>
</evidence>
<proteinExistence type="predicted"/>